<dbReference type="PANTHER" id="PTHR10519:SF74">
    <property type="entry name" value="GAMMA-AMINOBUTYRIC ACID TYPE B RECEPTOR SUBUNIT 2"/>
    <property type="match status" value="1"/>
</dbReference>
<organism evidence="11 12">
    <name type="scientific">Oncorhynchus mykiss</name>
    <name type="common">Rainbow trout</name>
    <name type="synonym">Salmo gairdneri</name>
    <dbReference type="NCBI Taxonomy" id="8022"/>
    <lineage>
        <taxon>Eukaryota</taxon>
        <taxon>Metazoa</taxon>
        <taxon>Chordata</taxon>
        <taxon>Craniata</taxon>
        <taxon>Vertebrata</taxon>
        <taxon>Euteleostomi</taxon>
        <taxon>Actinopterygii</taxon>
        <taxon>Neopterygii</taxon>
        <taxon>Teleostei</taxon>
        <taxon>Protacanthopterygii</taxon>
        <taxon>Salmoniformes</taxon>
        <taxon>Salmonidae</taxon>
        <taxon>Salmoninae</taxon>
        <taxon>Oncorhynchus</taxon>
    </lineage>
</organism>
<dbReference type="PRINTS" id="PR01176">
    <property type="entry name" value="GABABRECEPTR"/>
</dbReference>
<proteinExistence type="predicted"/>
<dbReference type="PRINTS" id="PR01178">
    <property type="entry name" value="GABAB2RECPTR"/>
</dbReference>
<keyword evidence="5" id="KW-0472">Membrane</keyword>
<dbReference type="STRING" id="8022.A0A060ZT33"/>
<evidence type="ECO:0000256" key="8">
    <source>
        <dbReference type="ARBA" id="ARBA00023224"/>
    </source>
</evidence>
<dbReference type="InterPro" id="IPR002455">
    <property type="entry name" value="GPCR3_GABA-B"/>
</dbReference>
<accession>A0A060ZT33</accession>
<evidence type="ECO:0000256" key="5">
    <source>
        <dbReference type="ARBA" id="ARBA00023136"/>
    </source>
</evidence>
<evidence type="ECO:0000256" key="7">
    <source>
        <dbReference type="ARBA" id="ARBA00023180"/>
    </source>
</evidence>
<reference evidence="11" key="1">
    <citation type="journal article" date="2014" name="Nat. Commun.">
        <title>The rainbow trout genome provides novel insights into evolution after whole-genome duplication in vertebrates.</title>
        <authorList>
            <person name="Berthelot C."/>
            <person name="Brunet F."/>
            <person name="Chalopin D."/>
            <person name="Juanchich A."/>
            <person name="Bernard M."/>
            <person name="Noel B."/>
            <person name="Bento P."/>
            <person name="Da Silva C."/>
            <person name="Labadie K."/>
            <person name="Alberti A."/>
            <person name="Aury J.M."/>
            <person name="Louis A."/>
            <person name="Dehais P."/>
            <person name="Bardou P."/>
            <person name="Montfort J."/>
            <person name="Klopp C."/>
            <person name="Cabau C."/>
            <person name="Gaspin C."/>
            <person name="Thorgaard G.H."/>
            <person name="Boussaha M."/>
            <person name="Quillet E."/>
            <person name="Guyomard R."/>
            <person name="Galiana D."/>
            <person name="Bobe J."/>
            <person name="Volff J.N."/>
            <person name="Genet C."/>
            <person name="Wincker P."/>
            <person name="Jaillon O."/>
            <person name="Roest Crollius H."/>
            <person name="Guiguen Y."/>
        </authorList>
    </citation>
    <scope>NUCLEOTIDE SEQUENCE [LARGE SCALE GENOMIC DNA]</scope>
</reference>
<feature type="chain" id="PRO_5001598144" description="Receptor ligand binding region domain-containing protein" evidence="9">
    <location>
        <begin position="17"/>
        <end position="190"/>
    </location>
</feature>
<feature type="non-terminal residue" evidence="11">
    <location>
        <position position="190"/>
    </location>
</feature>
<feature type="signal peptide" evidence="9">
    <location>
        <begin position="1"/>
        <end position="16"/>
    </location>
</feature>
<keyword evidence="9" id="KW-0732">Signal</keyword>
<dbReference type="GO" id="GO:0007214">
    <property type="term" value="P:gamma-aminobutyric acid signaling pathway"/>
    <property type="evidence" value="ECO:0007669"/>
    <property type="project" value="TreeGrafter"/>
</dbReference>
<dbReference type="Proteomes" id="UP000193380">
    <property type="component" value="Unassembled WGS sequence"/>
</dbReference>
<keyword evidence="6" id="KW-0675">Receptor</keyword>
<dbReference type="EMBL" id="FR970523">
    <property type="protein sequence ID" value="CDR09250.1"/>
    <property type="molecule type" value="Genomic_DNA"/>
</dbReference>
<evidence type="ECO:0000256" key="1">
    <source>
        <dbReference type="ARBA" id="ARBA00004370"/>
    </source>
</evidence>
<reference evidence="11" key="2">
    <citation type="submission" date="2014-03" db="EMBL/GenBank/DDBJ databases">
        <authorList>
            <person name="Genoscope - CEA"/>
        </authorList>
    </citation>
    <scope>NUCLEOTIDE SEQUENCE</scope>
</reference>
<evidence type="ECO:0000313" key="12">
    <source>
        <dbReference type="Proteomes" id="UP000193380"/>
    </source>
</evidence>
<evidence type="ECO:0000259" key="10">
    <source>
        <dbReference type="Pfam" id="PF01094"/>
    </source>
</evidence>
<evidence type="ECO:0000256" key="4">
    <source>
        <dbReference type="ARBA" id="ARBA00023040"/>
    </source>
</evidence>
<keyword evidence="2" id="KW-0812">Transmembrane</keyword>
<dbReference type="GO" id="GO:0038039">
    <property type="term" value="C:G protein-coupled receptor heterodimeric complex"/>
    <property type="evidence" value="ECO:0007669"/>
    <property type="project" value="TreeGrafter"/>
</dbReference>
<gene>
    <name evidence="11" type="ORF">GSONMT00000494001</name>
</gene>
<dbReference type="InterPro" id="IPR028082">
    <property type="entry name" value="Peripla_BP_I"/>
</dbReference>
<dbReference type="GO" id="GO:0004965">
    <property type="term" value="F:G protein-coupled GABA receptor activity"/>
    <property type="evidence" value="ECO:0007669"/>
    <property type="project" value="InterPro"/>
</dbReference>
<protein>
    <recommendedName>
        <fullName evidence="10">Receptor ligand binding region domain-containing protein</fullName>
    </recommendedName>
</protein>
<comment type="subcellular location">
    <subcellularLocation>
        <location evidence="1">Membrane</location>
    </subcellularLocation>
</comment>
<name>A0A060ZT33_ONCMY</name>
<evidence type="ECO:0000256" key="9">
    <source>
        <dbReference type="SAM" id="SignalP"/>
    </source>
</evidence>
<dbReference type="InterPro" id="IPR002457">
    <property type="entry name" value="GPCR_3_GABA_rcpt_B2"/>
</dbReference>
<keyword evidence="7" id="KW-0325">Glycoprotein</keyword>
<keyword evidence="3" id="KW-1133">Transmembrane helix</keyword>
<dbReference type="PANTHER" id="PTHR10519">
    <property type="entry name" value="GABA-B RECEPTOR"/>
    <property type="match status" value="1"/>
</dbReference>
<dbReference type="SUPFAM" id="SSF53822">
    <property type="entry name" value="Periplasmic binding protein-like I"/>
    <property type="match status" value="1"/>
</dbReference>
<evidence type="ECO:0000256" key="6">
    <source>
        <dbReference type="ARBA" id="ARBA00023170"/>
    </source>
</evidence>
<keyword evidence="8" id="KW-0807">Transducer</keyword>
<dbReference type="InterPro" id="IPR001828">
    <property type="entry name" value="ANF_lig-bd_rcpt"/>
</dbReference>
<evidence type="ECO:0000313" key="11">
    <source>
        <dbReference type="EMBL" id="CDR09250.1"/>
    </source>
</evidence>
<keyword evidence="4" id="KW-0297">G-protein coupled receptor</keyword>
<evidence type="ECO:0000256" key="3">
    <source>
        <dbReference type="ARBA" id="ARBA00022989"/>
    </source>
</evidence>
<evidence type="ECO:0000256" key="2">
    <source>
        <dbReference type="ARBA" id="ARBA00022692"/>
    </source>
</evidence>
<dbReference type="AlphaFoldDB" id="A0A060ZT33"/>
<dbReference type="Pfam" id="PF01094">
    <property type="entry name" value="ANF_receptor"/>
    <property type="match status" value="1"/>
</dbReference>
<feature type="domain" description="Receptor ligand binding region" evidence="10">
    <location>
        <begin position="28"/>
        <end position="175"/>
    </location>
</feature>
<dbReference type="PaxDb" id="8022-A0A060ZT33"/>
<dbReference type="Gene3D" id="3.40.50.2300">
    <property type="match status" value="1"/>
</dbReference>
<sequence>MVVCVCSCLHTLYVVCDTPVCVCTNQTSLPQAYNLNMYGSKYQWIIPGWYQGNWWEQANSTNCTTRKLLTAMEGYIAVDFEPLSAKQVKGISGRTPKEYEREYSKELQQKGVEPSKYHGFAYDGIWVIAKTLTRVMDLLQHKERQDMYHNFTVDDREVGKLVLDVMNETNFYGVTVSQWAFPDMRKRASI</sequence>